<dbReference type="Gene3D" id="3.40.50.1820">
    <property type="entry name" value="alpha/beta hydrolase"/>
    <property type="match status" value="1"/>
</dbReference>
<dbReference type="InterPro" id="IPR002925">
    <property type="entry name" value="Dienelactn_hydro"/>
</dbReference>
<sequence>MSATLAGAPGDCCRKTVQHDGEARGKVETIAGVETYVARPADRSNKKVILFFSDVYGALYINAELIMDYWADNGYLVLGLDYFEGDSMQKHPDRDQFDFPGWVKAKQERAAVLIPPWVEAIKKDYGECRYKRTYCTGYCFGAPYVMEHLNTDWIRAGAFGHPAFLNEDHFRNIKQPLLLSCSEIDHTFPVESRRRAEDILVEGKKTYFIQVFGSVAHGFALRGDPKVPIARWSKEESARSILNWFTHFSD</sequence>
<dbReference type="PANTHER" id="PTHR17630:SF44">
    <property type="entry name" value="PROTEIN AIM2"/>
    <property type="match status" value="1"/>
</dbReference>
<accession>A0A371DDB9</accession>
<feature type="domain" description="Dienelactone hydrolase" evidence="1">
    <location>
        <begin position="34"/>
        <end position="248"/>
    </location>
</feature>
<dbReference type="OrthoDB" id="1393670at2759"/>
<organism evidence="2 3">
    <name type="scientific">Lentinus brumalis</name>
    <dbReference type="NCBI Taxonomy" id="2498619"/>
    <lineage>
        <taxon>Eukaryota</taxon>
        <taxon>Fungi</taxon>
        <taxon>Dikarya</taxon>
        <taxon>Basidiomycota</taxon>
        <taxon>Agaricomycotina</taxon>
        <taxon>Agaricomycetes</taxon>
        <taxon>Polyporales</taxon>
        <taxon>Polyporaceae</taxon>
        <taxon>Lentinus</taxon>
    </lineage>
</organism>
<gene>
    <name evidence="2" type="ORF">OH76DRAFT_1348829</name>
</gene>
<protein>
    <submittedName>
        <fullName evidence="2">Alpha/beta-hydrolase</fullName>
    </submittedName>
</protein>
<evidence type="ECO:0000259" key="1">
    <source>
        <dbReference type="Pfam" id="PF01738"/>
    </source>
</evidence>
<dbReference type="GO" id="GO:0016787">
    <property type="term" value="F:hydrolase activity"/>
    <property type="evidence" value="ECO:0007669"/>
    <property type="project" value="InterPro"/>
</dbReference>
<dbReference type="Pfam" id="PF01738">
    <property type="entry name" value="DLH"/>
    <property type="match status" value="1"/>
</dbReference>
<keyword evidence="3" id="KW-1185">Reference proteome</keyword>
<name>A0A371DDB9_9APHY</name>
<dbReference type="STRING" id="139420.A0A371DDB9"/>
<dbReference type="AlphaFoldDB" id="A0A371DDB9"/>
<dbReference type="SUPFAM" id="SSF53474">
    <property type="entry name" value="alpha/beta-Hydrolases"/>
    <property type="match status" value="1"/>
</dbReference>
<proteinExistence type="predicted"/>
<dbReference type="Proteomes" id="UP000256964">
    <property type="component" value="Unassembled WGS sequence"/>
</dbReference>
<dbReference type="EMBL" id="KZ857399">
    <property type="protein sequence ID" value="RDX50541.1"/>
    <property type="molecule type" value="Genomic_DNA"/>
</dbReference>
<dbReference type="PANTHER" id="PTHR17630">
    <property type="entry name" value="DIENELACTONE HYDROLASE"/>
    <property type="match status" value="1"/>
</dbReference>
<evidence type="ECO:0000313" key="2">
    <source>
        <dbReference type="EMBL" id="RDX50541.1"/>
    </source>
</evidence>
<reference evidence="2 3" key="1">
    <citation type="journal article" date="2018" name="Biotechnol. Biofuels">
        <title>Integrative visual omics of the white-rot fungus Polyporus brumalis exposes the biotechnological potential of its oxidative enzymes for delignifying raw plant biomass.</title>
        <authorList>
            <person name="Miyauchi S."/>
            <person name="Rancon A."/>
            <person name="Drula E."/>
            <person name="Hage H."/>
            <person name="Chaduli D."/>
            <person name="Favel A."/>
            <person name="Grisel S."/>
            <person name="Henrissat B."/>
            <person name="Herpoel-Gimbert I."/>
            <person name="Ruiz-Duenas F.J."/>
            <person name="Chevret D."/>
            <person name="Hainaut M."/>
            <person name="Lin J."/>
            <person name="Wang M."/>
            <person name="Pangilinan J."/>
            <person name="Lipzen A."/>
            <person name="Lesage-Meessen L."/>
            <person name="Navarro D."/>
            <person name="Riley R."/>
            <person name="Grigoriev I.V."/>
            <person name="Zhou S."/>
            <person name="Raouche S."/>
            <person name="Rosso M.N."/>
        </authorList>
    </citation>
    <scope>NUCLEOTIDE SEQUENCE [LARGE SCALE GENOMIC DNA]</scope>
    <source>
        <strain evidence="2 3">BRFM 1820</strain>
    </source>
</reference>
<dbReference type="InterPro" id="IPR029058">
    <property type="entry name" value="AB_hydrolase_fold"/>
</dbReference>
<evidence type="ECO:0000313" key="3">
    <source>
        <dbReference type="Proteomes" id="UP000256964"/>
    </source>
</evidence>